<proteinExistence type="predicted"/>
<dbReference type="InterPro" id="IPR036866">
    <property type="entry name" value="RibonucZ/Hydroxyglut_hydro"/>
</dbReference>
<gene>
    <name evidence="2" type="ORF">KSX_17320</name>
</gene>
<evidence type="ECO:0000313" key="2">
    <source>
        <dbReference type="EMBL" id="GHO43569.1"/>
    </source>
</evidence>
<dbReference type="SMART" id="SM00849">
    <property type="entry name" value="Lactamase_B"/>
    <property type="match status" value="1"/>
</dbReference>
<feature type="domain" description="Metallo-beta-lactamase" evidence="1">
    <location>
        <begin position="18"/>
        <end position="209"/>
    </location>
</feature>
<dbReference type="InterPro" id="IPR050855">
    <property type="entry name" value="NDM-1-like"/>
</dbReference>
<comment type="caution">
    <text evidence="2">The sequence shown here is derived from an EMBL/GenBank/DDBJ whole genome shotgun (WGS) entry which is preliminary data.</text>
</comment>
<dbReference type="Pfam" id="PF00753">
    <property type="entry name" value="Lactamase_B"/>
    <property type="match status" value="1"/>
</dbReference>
<organism evidence="2 3">
    <name type="scientific">Ktedonospora formicarum</name>
    <dbReference type="NCBI Taxonomy" id="2778364"/>
    <lineage>
        <taxon>Bacteria</taxon>
        <taxon>Bacillati</taxon>
        <taxon>Chloroflexota</taxon>
        <taxon>Ktedonobacteria</taxon>
        <taxon>Ktedonobacterales</taxon>
        <taxon>Ktedonobacteraceae</taxon>
        <taxon>Ktedonospora</taxon>
    </lineage>
</organism>
<dbReference type="SUPFAM" id="SSF56281">
    <property type="entry name" value="Metallo-hydrolase/oxidoreductase"/>
    <property type="match status" value="1"/>
</dbReference>
<evidence type="ECO:0000313" key="3">
    <source>
        <dbReference type="Proteomes" id="UP000612362"/>
    </source>
</evidence>
<reference evidence="2" key="1">
    <citation type="submission" date="2020-10" db="EMBL/GenBank/DDBJ databases">
        <title>Taxonomic study of unclassified bacteria belonging to the class Ktedonobacteria.</title>
        <authorList>
            <person name="Yabe S."/>
            <person name="Wang C.M."/>
            <person name="Zheng Y."/>
            <person name="Sakai Y."/>
            <person name="Cavaletti L."/>
            <person name="Monciardini P."/>
            <person name="Donadio S."/>
        </authorList>
    </citation>
    <scope>NUCLEOTIDE SEQUENCE</scope>
    <source>
        <strain evidence="2">SOSP1-1</strain>
    </source>
</reference>
<sequence length="243" mass="26685">MKAKTHGKYLIQLNHLGIINCYLVQEEDGLTLIDTMISGLGRQIIEASRQFGKEIVRIVVTHAHSDHTGSLDELHEALPKAEVLLLAREAPFLGGNKSLERDEPQAPIRGEYPIRKTKPTRLLKDGEHVGSLRVVATPGHTPGHASFLDERDQTLIAGDTFQTLGGIAVAGTIRLLFPLPALGTWHKLSALESARRLRFLEPSRLATGHGPVRENPLREMDGAIVTLAQELEKQALYTSSGKH</sequence>
<keyword evidence="3" id="KW-1185">Reference proteome</keyword>
<accession>A0A8J3I283</accession>
<dbReference type="RefSeq" id="WP_220193034.1">
    <property type="nucleotide sequence ID" value="NZ_BNJF01000001.1"/>
</dbReference>
<dbReference type="CDD" id="cd07721">
    <property type="entry name" value="yflN-like_MBL-fold"/>
    <property type="match status" value="1"/>
</dbReference>
<dbReference type="PANTHER" id="PTHR42951">
    <property type="entry name" value="METALLO-BETA-LACTAMASE DOMAIN-CONTAINING"/>
    <property type="match status" value="1"/>
</dbReference>
<dbReference type="Proteomes" id="UP000612362">
    <property type="component" value="Unassembled WGS sequence"/>
</dbReference>
<dbReference type="AlphaFoldDB" id="A0A8J3I283"/>
<dbReference type="PANTHER" id="PTHR42951:SF9">
    <property type="entry name" value="METAL-DEPENDENT HYDROLASE"/>
    <property type="match status" value="1"/>
</dbReference>
<name>A0A8J3I283_9CHLR</name>
<dbReference type="Gene3D" id="3.60.15.10">
    <property type="entry name" value="Ribonuclease Z/Hydroxyacylglutathione hydrolase-like"/>
    <property type="match status" value="1"/>
</dbReference>
<protein>
    <submittedName>
        <fullName evidence="2">MBL fold metallo-hydrolase</fullName>
    </submittedName>
</protein>
<evidence type="ECO:0000259" key="1">
    <source>
        <dbReference type="SMART" id="SM00849"/>
    </source>
</evidence>
<dbReference type="EMBL" id="BNJF01000001">
    <property type="protein sequence ID" value="GHO43569.1"/>
    <property type="molecule type" value="Genomic_DNA"/>
</dbReference>
<dbReference type="InterPro" id="IPR001279">
    <property type="entry name" value="Metallo-B-lactamas"/>
</dbReference>